<evidence type="ECO:0000313" key="1">
    <source>
        <dbReference type="EMBL" id="KAJ8300662.1"/>
    </source>
</evidence>
<gene>
    <name evidence="1" type="ORF">KUTeg_022181</name>
</gene>
<keyword evidence="2" id="KW-1185">Reference proteome</keyword>
<dbReference type="Proteomes" id="UP001217089">
    <property type="component" value="Unassembled WGS sequence"/>
</dbReference>
<evidence type="ECO:0000313" key="2">
    <source>
        <dbReference type="Proteomes" id="UP001217089"/>
    </source>
</evidence>
<dbReference type="EMBL" id="JARBDR010000919">
    <property type="protein sequence ID" value="KAJ8300662.1"/>
    <property type="molecule type" value="Genomic_DNA"/>
</dbReference>
<name>A0ABQ9E9V3_TEGGR</name>
<comment type="caution">
    <text evidence="1">The sequence shown here is derived from an EMBL/GenBank/DDBJ whole genome shotgun (WGS) entry which is preliminary data.</text>
</comment>
<reference evidence="1 2" key="1">
    <citation type="submission" date="2022-12" db="EMBL/GenBank/DDBJ databases">
        <title>Chromosome-level genome of Tegillarca granosa.</title>
        <authorList>
            <person name="Kim J."/>
        </authorList>
    </citation>
    <scope>NUCLEOTIDE SEQUENCE [LARGE SCALE GENOMIC DNA]</scope>
    <source>
        <strain evidence="1">Teg-2019</strain>
        <tissue evidence="1">Adductor muscle</tissue>
    </source>
</reference>
<accession>A0ABQ9E9V3</accession>
<organism evidence="1 2">
    <name type="scientific">Tegillarca granosa</name>
    <name type="common">Malaysian cockle</name>
    <name type="synonym">Anadara granosa</name>
    <dbReference type="NCBI Taxonomy" id="220873"/>
    <lineage>
        <taxon>Eukaryota</taxon>
        <taxon>Metazoa</taxon>
        <taxon>Spiralia</taxon>
        <taxon>Lophotrochozoa</taxon>
        <taxon>Mollusca</taxon>
        <taxon>Bivalvia</taxon>
        <taxon>Autobranchia</taxon>
        <taxon>Pteriomorphia</taxon>
        <taxon>Arcoida</taxon>
        <taxon>Arcoidea</taxon>
        <taxon>Arcidae</taxon>
        <taxon>Tegillarca</taxon>
    </lineage>
</organism>
<sequence>MILRKETGYKKEQRVNINTVDITNQAARGMRNNLVFTGVKESDEGKCSQTRKTPKNGIKIYPQFPESNRENRKRVFDLHKKYEGENVETKVVGEKLVFKQSGNQYRKKISLPKTNMVLTSKTETNYKVYHSDLITDGENKFKAHAVEVSSIKEAREASLQILKEPEIAKANHNVLACVYLKEMVN</sequence>
<protein>
    <submittedName>
        <fullName evidence="1">Uncharacterized protein</fullName>
    </submittedName>
</protein>
<proteinExistence type="predicted"/>